<dbReference type="Pfam" id="PF01302">
    <property type="entry name" value="CAP_GLY"/>
    <property type="match status" value="1"/>
</dbReference>
<dbReference type="EMBL" id="QUSZ01007374">
    <property type="protein sequence ID" value="RHY02750.1"/>
    <property type="molecule type" value="Genomic_DNA"/>
</dbReference>
<feature type="domain" description="CAP-Gly" evidence="2">
    <location>
        <begin position="45"/>
        <end position="88"/>
    </location>
</feature>
<comment type="caution">
    <text evidence="3">The sequence shown here is derived from an EMBL/GenBank/DDBJ whole genome shotgun (WGS) entry which is preliminary data.</text>
</comment>
<protein>
    <recommendedName>
        <fullName evidence="2">CAP-Gly domain-containing protein</fullName>
    </recommendedName>
</protein>
<sequence>MAPPGGDRSYATPDKQPRVPWVCPVAIGSRVLVSGGKKGVLRFMGPTDFAKGDWVGVELDCPEEGKTDGSVNGVRYFTCQPLHGLFTKKTQLQPQPHEATISPSALAPRPPPRHQVGRKRRITRRSLLRRDTTFTSVLFNPSLMTTIQQYQCGLFVDLQPRYAEWKAFVQTHSNFRYNVAAPVRYRCFFDDKMHVTQDLFLPAVSDHRFVLHVAIFEGDLYVVQRCIRCHSLVTPQALTCAARFGHLHIVEFLHLNAQHLPPSAGYAAVDAAAKHGHLAVVQFLIRHQYTSSPHAMDAAASRGHLEIVTFLHTHGAGGCTHVALDGAAEHGHLDVVAFLHHHRSEGATIDAMDFATQNGHLDVVQFLHVHRTEGCSADALNWAAEGGHLELVHFLHDHRHEGATTDAMDAAAQHGYMDIVEFLHENRSEGCTSAAMDLAAANGHMDVVQFLVSRRREGCSADALVWAAQNGHLDMVMFLWMHVEHVRCHVEAARRAAKRHEHNAIDQYLEFQQSELMKQ</sequence>
<dbReference type="Gene3D" id="1.25.40.20">
    <property type="entry name" value="Ankyrin repeat-containing domain"/>
    <property type="match status" value="1"/>
</dbReference>
<organism evidence="3 4">
    <name type="scientific">Aphanomyces astaci</name>
    <name type="common">Crayfish plague agent</name>
    <dbReference type="NCBI Taxonomy" id="112090"/>
    <lineage>
        <taxon>Eukaryota</taxon>
        <taxon>Sar</taxon>
        <taxon>Stramenopiles</taxon>
        <taxon>Oomycota</taxon>
        <taxon>Saprolegniomycetes</taxon>
        <taxon>Saprolegniales</taxon>
        <taxon>Verrucalvaceae</taxon>
        <taxon>Aphanomyces</taxon>
    </lineage>
</organism>
<dbReference type="InterPro" id="IPR052050">
    <property type="entry name" value="SecEffector_AnkRepeat"/>
</dbReference>
<dbReference type="PROSITE" id="PS50245">
    <property type="entry name" value="CAP_GLY_2"/>
    <property type="match status" value="1"/>
</dbReference>
<accession>A0A397A4C0</accession>
<reference evidence="3 4" key="1">
    <citation type="submission" date="2018-08" db="EMBL/GenBank/DDBJ databases">
        <title>Aphanomyces genome sequencing and annotation.</title>
        <authorList>
            <person name="Minardi D."/>
            <person name="Oidtmann B."/>
            <person name="Van Der Giezen M."/>
            <person name="Studholme D.J."/>
        </authorList>
    </citation>
    <scope>NUCLEOTIDE SEQUENCE [LARGE SCALE GENOMIC DNA]</scope>
    <source>
        <strain evidence="3 4">Kv</strain>
    </source>
</reference>
<dbReference type="VEuPathDB" id="FungiDB:H257_06945"/>
<evidence type="ECO:0000313" key="3">
    <source>
        <dbReference type="EMBL" id="RHY02750.1"/>
    </source>
</evidence>
<feature type="region of interest" description="Disordered" evidence="1">
    <location>
        <begin position="92"/>
        <end position="119"/>
    </location>
</feature>
<name>A0A397A4C0_APHAT</name>
<dbReference type="SUPFAM" id="SSF48403">
    <property type="entry name" value="Ankyrin repeat"/>
    <property type="match status" value="1"/>
</dbReference>
<dbReference type="InterPro" id="IPR036859">
    <property type="entry name" value="CAP-Gly_dom_sf"/>
</dbReference>
<dbReference type="Pfam" id="PF13637">
    <property type="entry name" value="Ank_4"/>
    <property type="match status" value="1"/>
</dbReference>
<dbReference type="SMART" id="SM01052">
    <property type="entry name" value="CAP_GLY"/>
    <property type="match status" value="1"/>
</dbReference>
<dbReference type="SUPFAM" id="SSF74924">
    <property type="entry name" value="Cap-Gly domain"/>
    <property type="match status" value="1"/>
</dbReference>
<dbReference type="InterPro" id="IPR036770">
    <property type="entry name" value="Ankyrin_rpt-contain_sf"/>
</dbReference>
<dbReference type="Proteomes" id="UP000265427">
    <property type="component" value="Unassembled WGS sequence"/>
</dbReference>
<dbReference type="PANTHER" id="PTHR46586:SF3">
    <property type="entry name" value="ANKYRIN REPEAT-CONTAINING PROTEIN"/>
    <property type="match status" value="1"/>
</dbReference>
<dbReference type="Gene3D" id="2.30.30.190">
    <property type="entry name" value="CAP Gly-rich-like domain"/>
    <property type="match status" value="1"/>
</dbReference>
<evidence type="ECO:0000313" key="4">
    <source>
        <dbReference type="Proteomes" id="UP000265427"/>
    </source>
</evidence>
<dbReference type="InterPro" id="IPR000938">
    <property type="entry name" value="CAP-Gly_domain"/>
</dbReference>
<proteinExistence type="predicted"/>
<evidence type="ECO:0000259" key="2">
    <source>
        <dbReference type="PROSITE" id="PS50245"/>
    </source>
</evidence>
<dbReference type="InterPro" id="IPR002110">
    <property type="entry name" value="Ankyrin_rpt"/>
</dbReference>
<dbReference type="PANTHER" id="PTHR46586">
    <property type="entry name" value="ANKYRIN REPEAT-CONTAINING PROTEIN"/>
    <property type="match status" value="1"/>
</dbReference>
<dbReference type="AlphaFoldDB" id="A0A397A4C0"/>
<gene>
    <name evidence="3" type="ORF">DYB36_003147</name>
</gene>
<dbReference type="Pfam" id="PF12796">
    <property type="entry name" value="Ank_2"/>
    <property type="match status" value="2"/>
</dbReference>
<evidence type="ECO:0000256" key="1">
    <source>
        <dbReference type="SAM" id="MobiDB-lite"/>
    </source>
</evidence>
<dbReference type="SMART" id="SM00248">
    <property type="entry name" value="ANK"/>
    <property type="match status" value="4"/>
</dbReference>